<dbReference type="AlphaFoldDB" id="A0AAD8TGX5"/>
<dbReference type="Pfam" id="PF06200">
    <property type="entry name" value="tify"/>
    <property type="match status" value="1"/>
</dbReference>
<dbReference type="GO" id="GO:0031347">
    <property type="term" value="P:regulation of defense response"/>
    <property type="evidence" value="ECO:0007669"/>
    <property type="project" value="UniProtKB-UniRule"/>
</dbReference>
<dbReference type="PROSITE" id="PS51320">
    <property type="entry name" value="TIFY"/>
    <property type="match status" value="1"/>
</dbReference>
<feature type="region of interest" description="Disordered" evidence="7">
    <location>
        <begin position="81"/>
        <end position="131"/>
    </location>
</feature>
<dbReference type="GO" id="GO:2000022">
    <property type="term" value="P:regulation of jasmonic acid mediated signaling pathway"/>
    <property type="evidence" value="ECO:0007669"/>
    <property type="project" value="UniProtKB-UniRule"/>
</dbReference>
<dbReference type="InterPro" id="IPR040390">
    <property type="entry name" value="TIFY/JAZ"/>
</dbReference>
<evidence type="ECO:0000256" key="7">
    <source>
        <dbReference type="SAM" id="MobiDB-lite"/>
    </source>
</evidence>
<comment type="caution">
    <text evidence="9">The sequence shown here is derived from an EMBL/GenBank/DDBJ whole genome shotgun (WGS) entry which is preliminary data.</text>
</comment>
<keyword evidence="6" id="KW-0539">Nucleus</keyword>
<dbReference type="GO" id="GO:0009611">
    <property type="term" value="P:response to wounding"/>
    <property type="evidence" value="ECO:0007669"/>
    <property type="project" value="UniProtKB-UniRule"/>
</dbReference>
<name>A0AAD8TGX5_LOLMU</name>
<evidence type="ECO:0000256" key="3">
    <source>
        <dbReference type="ARBA" id="ARBA00022843"/>
    </source>
</evidence>
<evidence type="ECO:0000313" key="9">
    <source>
        <dbReference type="EMBL" id="KAK1681673.1"/>
    </source>
</evidence>
<reference evidence="9" key="1">
    <citation type="submission" date="2023-07" db="EMBL/GenBank/DDBJ databases">
        <title>A chromosome-level genome assembly of Lolium multiflorum.</title>
        <authorList>
            <person name="Chen Y."/>
            <person name="Copetti D."/>
            <person name="Kolliker R."/>
            <person name="Studer B."/>
        </authorList>
    </citation>
    <scope>NUCLEOTIDE SEQUENCE</scope>
    <source>
        <strain evidence="9">02402/16</strain>
        <tissue evidence="9">Leaf</tissue>
    </source>
</reference>
<evidence type="ECO:0000259" key="8">
    <source>
        <dbReference type="PROSITE" id="PS51320"/>
    </source>
</evidence>
<feature type="region of interest" description="Disordered" evidence="7">
    <location>
        <begin position="1"/>
        <end position="36"/>
    </location>
</feature>
<evidence type="ECO:0000256" key="1">
    <source>
        <dbReference type="ARBA" id="ARBA00008614"/>
    </source>
</evidence>
<evidence type="ECO:0000256" key="5">
    <source>
        <dbReference type="ARBA" id="ARBA00023163"/>
    </source>
</evidence>
<dbReference type="Pfam" id="PF09425">
    <property type="entry name" value="Jas_motif"/>
    <property type="match status" value="1"/>
</dbReference>
<dbReference type="PANTHER" id="PTHR33077:SF17">
    <property type="entry name" value="PROTEIN TIFY 5B"/>
    <property type="match status" value="1"/>
</dbReference>
<evidence type="ECO:0000256" key="6">
    <source>
        <dbReference type="RuleBase" id="RU369065"/>
    </source>
</evidence>
<evidence type="ECO:0000256" key="4">
    <source>
        <dbReference type="ARBA" id="ARBA00023015"/>
    </source>
</evidence>
<dbReference type="PANTHER" id="PTHR33077">
    <property type="entry name" value="PROTEIN TIFY 4A-RELATED-RELATED"/>
    <property type="match status" value="1"/>
</dbReference>
<accession>A0AAD8TGX5</accession>
<feature type="domain" description="Tify" evidence="8">
    <location>
        <begin position="41"/>
        <end position="75"/>
    </location>
</feature>
<evidence type="ECO:0000313" key="10">
    <source>
        <dbReference type="Proteomes" id="UP001231189"/>
    </source>
</evidence>
<comment type="function">
    <text evidence="6">Repressor of jasmonate responses.</text>
</comment>
<keyword evidence="3" id="KW-0832">Ubl conjugation</keyword>
<protein>
    <recommendedName>
        <fullName evidence="6">Protein TIFY</fullName>
    </recommendedName>
    <alternativeName>
        <fullName evidence="6">Jasmonate ZIM domain-containing protein</fullName>
    </alternativeName>
</protein>
<dbReference type="GO" id="GO:0005634">
    <property type="term" value="C:nucleus"/>
    <property type="evidence" value="ECO:0007669"/>
    <property type="project" value="UniProtKB-SubCell"/>
</dbReference>
<keyword evidence="2 6" id="KW-1184">Jasmonic acid signaling pathway</keyword>
<evidence type="ECO:0000256" key="2">
    <source>
        <dbReference type="ARBA" id="ARBA00022819"/>
    </source>
</evidence>
<keyword evidence="4" id="KW-0805">Transcription regulation</keyword>
<comment type="subcellular location">
    <subcellularLocation>
        <location evidence="6">Nucleus</location>
    </subcellularLocation>
</comment>
<dbReference type="EMBL" id="JAUUTY010000002">
    <property type="protein sequence ID" value="KAK1681673.1"/>
    <property type="molecule type" value="Genomic_DNA"/>
</dbReference>
<feature type="region of interest" description="Disordered" evidence="7">
    <location>
        <begin position="167"/>
        <end position="188"/>
    </location>
</feature>
<feature type="compositionally biased region" description="Basic and acidic residues" evidence="7">
    <location>
        <begin position="81"/>
        <end position="92"/>
    </location>
</feature>
<sequence length="188" mass="19783">MAAGSRSAAEERHDEEALELSLRLRTGDSSGSSAAAEEAAAAARRTSMTIFYNGRVCAVDVTELQARTIITMANHQILTEQRQRIDSDRHLQDSSSSSTSTNSAAAHCRGRQDTKPPPAPQRSAPLLAPPPGLTGAVAAPVISQAAAAGLSMKRSLQQFLQKRKTRIATAGSPYAGGRPAARHSAMHS</sequence>
<comment type="domain">
    <text evidence="6">The jas domain is required for interaction with COI1.</text>
</comment>
<dbReference type="InterPro" id="IPR010399">
    <property type="entry name" value="Tify_dom"/>
</dbReference>
<organism evidence="9 10">
    <name type="scientific">Lolium multiflorum</name>
    <name type="common">Italian ryegrass</name>
    <name type="synonym">Lolium perenne subsp. multiflorum</name>
    <dbReference type="NCBI Taxonomy" id="4521"/>
    <lineage>
        <taxon>Eukaryota</taxon>
        <taxon>Viridiplantae</taxon>
        <taxon>Streptophyta</taxon>
        <taxon>Embryophyta</taxon>
        <taxon>Tracheophyta</taxon>
        <taxon>Spermatophyta</taxon>
        <taxon>Magnoliopsida</taxon>
        <taxon>Liliopsida</taxon>
        <taxon>Poales</taxon>
        <taxon>Poaceae</taxon>
        <taxon>BOP clade</taxon>
        <taxon>Pooideae</taxon>
        <taxon>Poodae</taxon>
        <taxon>Poeae</taxon>
        <taxon>Poeae Chloroplast Group 2 (Poeae type)</taxon>
        <taxon>Loliodinae</taxon>
        <taxon>Loliinae</taxon>
        <taxon>Lolium</taxon>
    </lineage>
</organism>
<feature type="compositionally biased region" description="Low complexity" evidence="7">
    <location>
        <begin position="94"/>
        <end position="106"/>
    </location>
</feature>
<dbReference type="InterPro" id="IPR018467">
    <property type="entry name" value="CCT_CS"/>
</dbReference>
<comment type="similarity">
    <text evidence="1 6">Belongs to the TIFY/JAZ family.</text>
</comment>
<keyword evidence="5" id="KW-0804">Transcription</keyword>
<gene>
    <name evidence="9" type="ORF">QYE76_042521</name>
</gene>
<proteinExistence type="inferred from homology"/>
<dbReference type="Proteomes" id="UP001231189">
    <property type="component" value="Unassembled WGS sequence"/>
</dbReference>
<keyword evidence="10" id="KW-1185">Reference proteome</keyword>